<evidence type="ECO:0000313" key="3">
    <source>
        <dbReference type="EMBL" id="EPJ38577.1"/>
    </source>
</evidence>
<name>S4MXJ1_9ACTN</name>
<dbReference type="PATRIC" id="fig|1283301.3.peg.4347"/>
<keyword evidence="4" id="KW-1185">Reference proteome</keyword>
<comment type="caution">
    <text evidence="3">The sequence shown here is derived from an EMBL/GenBank/DDBJ whole genome shotgun (WGS) entry which is preliminary data.</text>
</comment>
<dbReference type="Pfam" id="PF02397">
    <property type="entry name" value="Bac_transf"/>
    <property type="match status" value="1"/>
</dbReference>
<dbReference type="PANTHER" id="PTHR30576:SF10">
    <property type="entry name" value="SLL5057 PROTEIN"/>
    <property type="match status" value="1"/>
</dbReference>
<protein>
    <submittedName>
        <fullName evidence="3">Putative Exopolysaccharide production protein ExoY</fullName>
    </submittedName>
</protein>
<evidence type="ECO:0000313" key="4">
    <source>
        <dbReference type="Proteomes" id="UP000015001"/>
    </source>
</evidence>
<accession>S4MXJ1</accession>
<comment type="similarity">
    <text evidence="1">Belongs to the bacterial sugar transferase family.</text>
</comment>
<gene>
    <name evidence="3" type="ORF">STAFG_4374</name>
</gene>
<feature type="domain" description="Bacterial sugar transferase" evidence="2">
    <location>
        <begin position="9"/>
        <end position="132"/>
    </location>
</feature>
<dbReference type="HOGENOM" id="CLU_024920_2_0_11"/>
<reference evidence="3 4" key="1">
    <citation type="submission" date="2013-02" db="EMBL/GenBank/DDBJ databases">
        <title>Draft Genome Sequence of Streptomyces afghaniensis, Which Produces Compounds of the Julimycin B-Complex.</title>
        <authorList>
            <person name="Gruening B.A."/>
            <person name="Praeg A."/>
            <person name="Erxleben A."/>
            <person name="Guenther S."/>
            <person name="Fiedler H.-P."/>
            <person name="Goodfellow M."/>
            <person name="Mueller M."/>
        </authorList>
    </citation>
    <scope>NUCLEOTIDE SEQUENCE [LARGE SCALE GENOMIC DNA]</scope>
    <source>
        <strain evidence="3 4">772</strain>
    </source>
</reference>
<dbReference type="Proteomes" id="UP000015001">
    <property type="component" value="Unassembled WGS sequence"/>
</dbReference>
<dbReference type="AlphaFoldDB" id="S4MXJ1"/>
<dbReference type="InterPro" id="IPR003362">
    <property type="entry name" value="Bact_transf"/>
</dbReference>
<dbReference type="EMBL" id="AOPY01001454">
    <property type="protein sequence ID" value="EPJ38577.1"/>
    <property type="molecule type" value="Genomic_DNA"/>
</dbReference>
<evidence type="ECO:0000256" key="1">
    <source>
        <dbReference type="ARBA" id="ARBA00006464"/>
    </source>
</evidence>
<evidence type="ECO:0000259" key="2">
    <source>
        <dbReference type="Pfam" id="PF02397"/>
    </source>
</evidence>
<sequence>MCLDAERQRSAYLDLNECAGPLFKIGHDPRVTPVGRVLRTWSIDELPQLLNVVHGEMSLVGPRPPLPEECELYGPRERLRLLVKPGITCIWQVSGRSDVEFAEQVRMDLDYIAQWDLLLDITLLVRTVPAVLARRGAY</sequence>
<proteinExistence type="inferred from homology"/>
<dbReference type="PANTHER" id="PTHR30576">
    <property type="entry name" value="COLANIC BIOSYNTHESIS UDP-GLUCOSE LIPID CARRIER TRANSFERASE"/>
    <property type="match status" value="1"/>
</dbReference>
<dbReference type="GO" id="GO:0016780">
    <property type="term" value="F:phosphotransferase activity, for other substituted phosphate groups"/>
    <property type="evidence" value="ECO:0007669"/>
    <property type="project" value="TreeGrafter"/>
</dbReference>
<organism evidence="3 4">
    <name type="scientific">Streptomyces afghaniensis 772</name>
    <dbReference type="NCBI Taxonomy" id="1283301"/>
    <lineage>
        <taxon>Bacteria</taxon>
        <taxon>Bacillati</taxon>
        <taxon>Actinomycetota</taxon>
        <taxon>Actinomycetes</taxon>
        <taxon>Kitasatosporales</taxon>
        <taxon>Streptomycetaceae</taxon>
        <taxon>Streptomyces</taxon>
    </lineage>
</organism>